<dbReference type="InterPro" id="IPR029044">
    <property type="entry name" value="Nucleotide-diphossugar_trans"/>
</dbReference>
<evidence type="ECO:0000313" key="1">
    <source>
        <dbReference type="EMBL" id="CAB4619371.1"/>
    </source>
</evidence>
<dbReference type="SUPFAM" id="SSF53448">
    <property type="entry name" value="Nucleotide-diphospho-sugar transferases"/>
    <property type="match status" value="1"/>
</dbReference>
<proteinExistence type="predicted"/>
<accession>A0A6J6HZ66</accession>
<dbReference type="AlphaFoldDB" id="A0A6J6HZ66"/>
<organism evidence="1">
    <name type="scientific">freshwater metagenome</name>
    <dbReference type="NCBI Taxonomy" id="449393"/>
    <lineage>
        <taxon>unclassified sequences</taxon>
        <taxon>metagenomes</taxon>
        <taxon>ecological metagenomes</taxon>
    </lineage>
</organism>
<name>A0A6J6HZ66_9ZZZZ</name>
<reference evidence="1" key="1">
    <citation type="submission" date="2020-05" db="EMBL/GenBank/DDBJ databases">
        <authorList>
            <person name="Chiriac C."/>
            <person name="Salcher M."/>
            <person name="Ghai R."/>
            <person name="Kavagutti S V."/>
        </authorList>
    </citation>
    <scope>NUCLEOTIDE SEQUENCE</scope>
</reference>
<gene>
    <name evidence="1" type="ORF">UFOPK1908_00639</name>
</gene>
<sequence length="307" mass="36125">MTSEPILIMAFNRPDHLQVLLQRLREIQPEKIYVAIDGPREHRELEIEKVQACRELVSTIEWPCEVKTNFQESNLGCGLGVTTAISWFFEHEERGIILEDDIIPDPSFFPYCSELLNRYELDKRVFAISGCNFVPREAQTHPENPYRFSQVPHIWGWATWRRSWEKHQLDIAGWRKQLPINKLWARAGYSLPATVYWASTFELLARKEVDTWDGQLVLASMVSEQYTITSNVNLIENIGFGKDATHTLEDRNELQPIVPIALPMLDVPVELDRKADRWTRQHHFRATWRGMLDQADRYRKQRRRRIS</sequence>
<dbReference type="EMBL" id="CAEZVB010000021">
    <property type="protein sequence ID" value="CAB4619371.1"/>
    <property type="molecule type" value="Genomic_DNA"/>
</dbReference>
<protein>
    <submittedName>
        <fullName evidence="1">Unannotated protein</fullName>
    </submittedName>
</protein>
<dbReference type="Gene3D" id="3.90.550.10">
    <property type="entry name" value="Spore Coat Polysaccharide Biosynthesis Protein SpsA, Chain A"/>
    <property type="match status" value="1"/>
</dbReference>